<protein>
    <submittedName>
        <fullName evidence="2">Uncharacterized protein</fullName>
    </submittedName>
</protein>
<sequence>MFMNRIVFSQEGEIRPAAVVGVGLVLSAVAFAINTLVANAAPPALGAPGEVSQFGFVKVVLATVPAVLGNALGFYMSYRSHHPRALVKFLAPAAGFYVAFMAIPLWGLISGGTLTAFAVGSALNTVAVAVAVPALLALRPGPEFATEPVPDHAGELLAETAVK</sequence>
<keyword evidence="1" id="KW-0812">Transmembrane</keyword>
<reference evidence="2" key="1">
    <citation type="submission" date="2020-02" db="EMBL/GenBank/DDBJ databases">
        <authorList>
            <person name="Meier V. D."/>
        </authorList>
    </citation>
    <scope>NUCLEOTIDE SEQUENCE</scope>
    <source>
        <strain evidence="2">AVDCRST_MAG55</strain>
    </source>
</reference>
<organism evidence="2">
    <name type="scientific">uncultured Rubrobacteraceae bacterium</name>
    <dbReference type="NCBI Taxonomy" id="349277"/>
    <lineage>
        <taxon>Bacteria</taxon>
        <taxon>Bacillati</taxon>
        <taxon>Actinomycetota</taxon>
        <taxon>Rubrobacteria</taxon>
        <taxon>Rubrobacterales</taxon>
        <taxon>Rubrobacteraceae</taxon>
        <taxon>environmental samples</taxon>
    </lineage>
</organism>
<feature type="transmembrane region" description="Helical" evidence="1">
    <location>
        <begin position="89"/>
        <end position="109"/>
    </location>
</feature>
<gene>
    <name evidence="2" type="ORF">AVDCRST_MAG55-1732</name>
</gene>
<feature type="transmembrane region" description="Helical" evidence="1">
    <location>
        <begin position="115"/>
        <end position="138"/>
    </location>
</feature>
<feature type="transmembrane region" description="Helical" evidence="1">
    <location>
        <begin position="56"/>
        <end position="77"/>
    </location>
</feature>
<dbReference type="AlphaFoldDB" id="A0A6J4PJG8"/>
<proteinExistence type="predicted"/>
<name>A0A6J4PJG8_9ACTN</name>
<keyword evidence="1" id="KW-0472">Membrane</keyword>
<evidence type="ECO:0000313" key="2">
    <source>
        <dbReference type="EMBL" id="CAA9417193.1"/>
    </source>
</evidence>
<dbReference type="EMBL" id="CADCUZ010000074">
    <property type="protein sequence ID" value="CAA9417193.1"/>
    <property type="molecule type" value="Genomic_DNA"/>
</dbReference>
<accession>A0A6J4PJG8</accession>
<keyword evidence="1" id="KW-1133">Transmembrane helix</keyword>
<evidence type="ECO:0000256" key="1">
    <source>
        <dbReference type="SAM" id="Phobius"/>
    </source>
</evidence>